<keyword evidence="1" id="KW-1133">Transmembrane helix</keyword>
<evidence type="ECO:0008006" key="4">
    <source>
        <dbReference type="Google" id="ProtNLM"/>
    </source>
</evidence>
<dbReference type="Proteomes" id="UP000007838">
    <property type="component" value="Chromosome"/>
</dbReference>
<evidence type="ECO:0000313" key="2">
    <source>
        <dbReference type="EMBL" id="AEW73332.1"/>
    </source>
</evidence>
<keyword evidence="1" id="KW-0812">Transmembrane</keyword>
<protein>
    <recommendedName>
        <fullName evidence="4">YnhF family membrane protein</fullName>
    </recommendedName>
</protein>
<evidence type="ECO:0000313" key="3">
    <source>
        <dbReference type="Proteomes" id="UP000007838"/>
    </source>
</evidence>
<name>G8LM59_9ENTR</name>
<evidence type="ECO:0000256" key="1">
    <source>
        <dbReference type="SAM" id="Phobius"/>
    </source>
</evidence>
<sequence>MGRLKGEKLMSYDLKFSLVTTVIVLALIVAAGLTAALH</sequence>
<feature type="transmembrane region" description="Helical" evidence="1">
    <location>
        <begin position="12"/>
        <end position="37"/>
    </location>
</feature>
<dbReference type="HOGENOM" id="CLU_213449_2_0_6"/>
<proteinExistence type="predicted"/>
<dbReference type="EMBL" id="CP002886">
    <property type="protein sequence ID" value="AEW73332.1"/>
    <property type="molecule type" value="Genomic_DNA"/>
</dbReference>
<gene>
    <name evidence="2" type="ORF">EcWSU1_01894</name>
</gene>
<keyword evidence="1" id="KW-0472">Membrane</keyword>
<reference evidence="2 3" key="1">
    <citation type="journal article" date="2011" name="Stand. Genomic Sci.">
        <title>Complete genome of the onion pathogen Enterobacter cloacae EcWSU1.</title>
        <authorList>
            <person name="Humann J.L."/>
            <person name="Wildung M."/>
            <person name="Cheng C.H."/>
            <person name="Lee T."/>
            <person name="Stewart J.E."/>
            <person name="Drew J.C."/>
            <person name="Triplett E.W."/>
            <person name="Main D."/>
            <person name="Schroeder B.K."/>
        </authorList>
    </citation>
    <scope>NUCLEOTIDE SEQUENCE [LARGE SCALE GENOMIC DNA]</scope>
    <source>
        <strain evidence="2 3">EcWSU1</strain>
    </source>
</reference>
<dbReference type="InterPro" id="IPR047743">
    <property type="entry name" value="YnhF-like"/>
</dbReference>
<dbReference type="AlphaFoldDB" id="G8LM59"/>
<organism evidence="2 3">
    <name type="scientific">Enterobacter ludwigii</name>
    <dbReference type="NCBI Taxonomy" id="299767"/>
    <lineage>
        <taxon>Bacteria</taxon>
        <taxon>Pseudomonadati</taxon>
        <taxon>Pseudomonadota</taxon>
        <taxon>Gammaproteobacteria</taxon>
        <taxon>Enterobacterales</taxon>
        <taxon>Enterobacteriaceae</taxon>
        <taxon>Enterobacter</taxon>
        <taxon>Enterobacter cloacae complex</taxon>
    </lineage>
</organism>
<accession>G8LM59</accession>
<dbReference type="NCBIfam" id="NF033411">
    <property type="entry name" value="small_mem_YnhF"/>
    <property type="match status" value="1"/>
</dbReference>
<dbReference type="KEGG" id="eec:EcWSU1_01894"/>